<evidence type="ECO:0000313" key="3">
    <source>
        <dbReference type="Proteomes" id="UP000290288"/>
    </source>
</evidence>
<keyword evidence="3" id="KW-1185">Reference proteome</keyword>
<name>A0A4Q2D1H1_9AGAR</name>
<evidence type="ECO:0000256" key="1">
    <source>
        <dbReference type="SAM" id="MobiDB-lite"/>
    </source>
</evidence>
<gene>
    <name evidence="2" type="ORF">EST38_g13741</name>
</gene>
<reference evidence="2 3" key="1">
    <citation type="submission" date="2019-01" db="EMBL/GenBank/DDBJ databases">
        <title>Draft genome sequence of Psathyrella aberdarensis IHI B618.</title>
        <authorList>
            <person name="Buettner E."/>
            <person name="Kellner H."/>
        </authorList>
    </citation>
    <scope>NUCLEOTIDE SEQUENCE [LARGE SCALE GENOMIC DNA]</scope>
    <source>
        <strain evidence="2 3">IHI B618</strain>
    </source>
</reference>
<evidence type="ECO:0000313" key="2">
    <source>
        <dbReference type="EMBL" id="RXW12114.1"/>
    </source>
</evidence>
<feature type="region of interest" description="Disordered" evidence="1">
    <location>
        <begin position="1"/>
        <end position="159"/>
    </location>
</feature>
<dbReference type="OrthoDB" id="78858at2759"/>
<feature type="compositionally biased region" description="Polar residues" evidence="1">
    <location>
        <begin position="26"/>
        <end position="50"/>
    </location>
</feature>
<dbReference type="EMBL" id="SDEE01001401">
    <property type="protein sequence ID" value="RXW12114.1"/>
    <property type="molecule type" value="Genomic_DNA"/>
</dbReference>
<sequence length="159" mass="16636">MNTPLSRSPSSVSDTPFPFSPGTGAASFQSANTNITSPPSSASFNQQNQMAIPPGRGLTYPSVPPPSLSSSFGSPSISYHIPRDPSLSPIEPLSRRNSNARRGSVDRSRGASRRASLDFGARVAETGTLVPRSRAGSQNLQATAEAFDDGDDPTSKLDS</sequence>
<protein>
    <submittedName>
        <fullName evidence="2">Uncharacterized protein</fullName>
    </submittedName>
</protein>
<feature type="compositionally biased region" description="Polar residues" evidence="1">
    <location>
        <begin position="1"/>
        <end position="14"/>
    </location>
</feature>
<dbReference type="STRING" id="2316362.A0A4Q2D1H1"/>
<dbReference type="Proteomes" id="UP000290288">
    <property type="component" value="Unassembled WGS sequence"/>
</dbReference>
<accession>A0A4Q2D1H1</accession>
<proteinExistence type="predicted"/>
<feature type="compositionally biased region" description="Low complexity" evidence="1">
    <location>
        <begin position="68"/>
        <end position="78"/>
    </location>
</feature>
<comment type="caution">
    <text evidence="2">The sequence shown here is derived from an EMBL/GenBank/DDBJ whole genome shotgun (WGS) entry which is preliminary data.</text>
</comment>
<organism evidence="2 3">
    <name type="scientific">Candolleomyces aberdarensis</name>
    <dbReference type="NCBI Taxonomy" id="2316362"/>
    <lineage>
        <taxon>Eukaryota</taxon>
        <taxon>Fungi</taxon>
        <taxon>Dikarya</taxon>
        <taxon>Basidiomycota</taxon>
        <taxon>Agaricomycotina</taxon>
        <taxon>Agaricomycetes</taxon>
        <taxon>Agaricomycetidae</taxon>
        <taxon>Agaricales</taxon>
        <taxon>Agaricineae</taxon>
        <taxon>Psathyrellaceae</taxon>
        <taxon>Candolleomyces</taxon>
    </lineage>
</organism>
<dbReference type="AlphaFoldDB" id="A0A4Q2D1H1"/>